<dbReference type="InterPro" id="IPR011335">
    <property type="entry name" value="Restrct_endonuc-II-like"/>
</dbReference>
<dbReference type="SUPFAM" id="SSF52980">
    <property type="entry name" value="Restriction endonuclease-like"/>
    <property type="match status" value="1"/>
</dbReference>
<dbReference type="GO" id="GO:0004519">
    <property type="term" value="F:endonuclease activity"/>
    <property type="evidence" value="ECO:0007669"/>
    <property type="project" value="UniProtKB-KW"/>
</dbReference>
<evidence type="ECO:0000313" key="2">
    <source>
        <dbReference type="Proteomes" id="UP000540656"/>
    </source>
</evidence>
<sequence>MDAQQALTQLGGIADSRALRRMVTHRKIKNAVRAGEITRLSRGRYTLPVVDEAWQAAARVNGVVSHLSAAMLWGLKVKSPPALPTVTVPRGRKLSPQRGAGVDVHYAGVAAEEASARITSVPRTVIDCARALPFDAALAVADSALRQGKVTRTQLLAAAEASPRSGRSKAVRVAREADRRAANPFESVLRAIALDRGVRLEPQLRCHEFICADLGSNDLRLALEAESWAYHGDRQPFDNDVRRYTTLTLERWIVLRFLWNDVMHRQQEVGDIIVAVAEWCAEIRQFERRAS</sequence>
<keyword evidence="1" id="KW-0255">Endonuclease</keyword>
<proteinExistence type="predicted"/>
<evidence type="ECO:0000313" key="1">
    <source>
        <dbReference type="EMBL" id="NYG59828.1"/>
    </source>
</evidence>
<comment type="caution">
    <text evidence="1">The sequence shown here is derived from an EMBL/GenBank/DDBJ whole genome shotgun (WGS) entry which is preliminary data.</text>
</comment>
<name>A0A7Y9S4A2_9ACTN</name>
<organism evidence="1 2">
    <name type="scientific">Nocardioides daedukensis</name>
    <dbReference type="NCBI Taxonomy" id="634462"/>
    <lineage>
        <taxon>Bacteria</taxon>
        <taxon>Bacillati</taxon>
        <taxon>Actinomycetota</taxon>
        <taxon>Actinomycetes</taxon>
        <taxon>Propionibacteriales</taxon>
        <taxon>Nocardioidaceae</taxon>
        <taxon>Nocardioides</taxon>
    </lineage>
</organism>
<protein>
    <submittedName>
        <fullName evidence="1">Very-short-patch-repair endonuclease</fullName>
    </submittedName>
</protein>
<reference evidence="1 2" key="1">
    <citation type="submission" date="2020-07" db="EMBL/GenBank/DDBJ databases">
        <title>Sequencing the genomes of 1000 actinobacteria strains.</title>
        <authorList>
            <person name="Klenk H.-P."/>
        </authorList>
    </citation>
    <scope>NUCLEOTIDE SEQUENCE [LARGE SCALE GENOMIC DNA]</scope>
    <source>
        <strain evidence="1 2">DSM 23819</strain>
    </source>
</reference>
<keyword evidence="1" id="KW-0540">Nuclease</keyword>
<dbReference type="AlphaFoldDB" id="A0A7Y9S4A2"/>
<accession>A0A7Y9S4A2</accession>
<dbReference type="Proteomes" id="UP000540656">
    <property type="component" value="Unassembled WGS sequence"/>
</dbReference>
<dbReference type="RefSeq" id="WP_179502838.1">
    <property type="nucleotide sequence ID" value="NZ_JACCAA010000001.1"/>
</dbReference>
<keyword evidence="2" id="KW-1185">Reference proteome</keyword>
<keyword evidence="1" id="KW-0378">Hydrolase</keyword>
<dbReference type="EMBL" id="JACCAA010000001">
    <property type="protein sequence ID" value="NYG59828.1"/>
    <property type="molecule type" value="Genomic_DNA"/>
</dbReference>
<gene>
    <name evidence="1" type="ORF">BJ980_002751</name>
</gene>